<protein>
    <submittedName>
        <fullName evidence="6">Uncharacterized protein</fullName>
    </submittedName>
</protein>
<evidence type="ECO:0000256" key="1">
    <source>
        <dbReference type="ARBA" id="ARBA00004141"/>
    </source>
</evidence>
<dbReference type="GO" id="GO:0016020">
    <property type="term" value="C:membrane"/>
    <property type="evidence" value="ECO:0007669"/>
    <property type="project" value="UniProtKB-SubCell"/>
</dbReference>
<comment type="subcellular location">
    <subcellularLocation>
        <location evidence="1">Membrane</location>
        <topology evidence="1">Multi-pass membrane protein</topology>
    </subcellularLocation>
</comment>
<keyword evidence="7" id="KW-1185">Reference proteome</keyword>
<evidence type="ECO:0000313" key="7">
    <source>
        <dbReference type="Proteomes" id="UP001374579"/>
    </source>
</evidence>
<feature type="transmembrane region" description="Helical" evidence="5">
    <location>
        <begin position="40"/>
        <end position="64"/>
    </location>
</feature>
<keyword evidence="4 5" id="KW-0472">Membrane</keyword>
<sequence>MHKPSGILSSLSIERMAGKPYNAIAAFQSQLQSGPIGFHVYHLFAIDTSTIMMICGTVLTYAVITIQLKPTAIIDPGSTFATNDVITNVTSPNVLQSALP</sequence>
<keyword evidence="3 5" id="KW-1133">Transmembrane helix</keyword>
<name>A0AAN9BL95_9CAEN</name>
<proteinExistence type="predicted"/>
<dbReference type="AlphaFoldDB" id="A0AAN9BL95"/>
<dbReference type="Proteomes" id="UP001374579">
    <property type="component" value="Unassembled WGS sequence"/>
</dbReference>
<organism evidence="6 7">
    <name type="scientific">Littorina saxatilis</name>
    <dbReference type="NCBI Taxonomy" id="31220"/>
    <lineage>
        <taxon>Eukaryota</taxon>
        <taxon>Metazoa</taxon>
        <taxon>Spiralia</taxon>
        <taxon>Lophotrochozoa</taxon>
        <taxon>Mollusca</taxon>
        <taxon>Gastropoda</taxon>
        <taxon>Caenogastropoda</taxon>
        <taxon>Littorinimorpha</taxon>
        <taxon>Littorinoidea</taxon>
        <taxon>Littorinidae</taxon>
        <taxon>Littorina</taxon>
    </lineage>
</organism>
<accession>A0AAN9BL95</accession>
<evidence type="ECO:0000256" key="2">
    <source>
        <dbReference type="ARBA" id="ARBA00022692"/>
    </source>
</evidence>
<dbReference type="InterPro" id="IPR013604">
    <property type="entry name" value="7TM_chemorcpt"/>
</dbReference>
<dbReference type="EMBL" id="JBAMIC010000004">
    <property type="protein sequence ID" value="KAK7107263.1"/>
    <property type="molecule type" value="Genomic_DNA"/>
</dbReference>
<evidence type="ECO:0000313" key="6">
    <source>
        <dbReference type="EMBL" id="KAK7107263.1"/>
    </source>
</evidence>
<dbReference type="Pfam" id="PF08395">
    <property type="entry name" value="7tm_7"/>
    <property type="match status" value="1"/>
</dbReference>
<gene>
    <name evidence="6" type="ORF">V1264_015213</name>
</gene>
<keyword evidence="2 5" id="KW-0812">Transmembrane</keyword>
<dbReference type="GO" id="GO:0050909">
    <property type="term" value="P:sensory perception of taste"/>
    <property type="evidence" value="ECO:0007669"/>
    <property type="project" value="InterPro"/>
</dbReference>
<evidence type="ECO:0000256" key="3">
    <source>
        <dbReference type="ARBA" id="ARBA00022989"/>
    </source>
</evidence>
<reference evidence="6 7" key="1">
    <citation type="submission" date="2024-02" db="EMBL/GenBank/DDBJ databases">
        <title>Chromosome-scale genome assembly of the rough periwinkle Littorina saxatilis.</title>
        <authorList>
            <person name="De Jode A."/>
            <person name="Faria R."/>
            <person name="Formenti G."/>
            <person name="Sims Y."/>
            <person name="Smith T.P."/>
            <person name="Tracey A."/>
            <person name="Wood J.M.D."/>
            <person name="Zagrodzka Z.B."/>
            <person name="Johannesson K."/>
            <person name="Butlin R.K."/>
            <person name="Leder E.H."/>
        </authorList>
    </citation>
    <scope>NUCLEOTIDE SEQUENCE [LARGE SCALE GENOMIC DNA]</scope>
    <source>
        <strain evidence="6">Snail1</strain>
        <tissue evidence="6">Muscle</tissue>
    </source>
</reference>
<evidence type="ECO:0000256" key="4">
    <source>
        <dbReference type="ARBA" id="ARBA00023136"/>
    </source>
</evidence>
<evidence type="ECO:0000256" key="5">
    <source>
        <dbReference type="SAM" id="Phobius"/>
    </source>
</evidence>
<comment type="caution">
    <text evidence="6">The sequence shown here is derived from an EMBL/GenBank/DDBJ whole genome shotgun (WGS) entry which is preliminary data.</text>
</comment>